<organism evidence="2 3">
    <name type="scientific">Brachyspira hampsonii 30446</name>
    <dbReference type="NCBI Taxonomy" id="1289135"/>
    <lineage>
        <taxon>Bacteria</taxon>
        <taxon>Pseudomonadati</taxon>
        <taxon>Spirochaetota</taxon>
        <taxon>Spirochaetia</taxon>
        <taxon>Brachyspirales</taxon>
        <taxon>Brachyspiraceae</taxon>
        <taxon>Brachyspira</taxon>
    </lineage>
</organism>
<evidence type="ECO:0000313" key="2">
    <source>
        <dbReference type="EMBL" id="EKV55830.1"/>
    </source>
</evidence>
<keyword evidence="1" id="KW-0732">Signal</keyword>
<sequence length="126" mass="13949">MIKKITLLLISLFLISCTSPYIQKGGIEFKDRNGTYKNNDGTIIVIVKDTDDNNISINIANLDGLGTVSETYSVTSAVTTGKFSFDSKIHTSYEYMVNFNGNTSITFSVRKGTTYPINSQELKNTK</sequence>
<dbReference type="GeneID" id="66489054"/>
<dbReference type="AlphaFoldDB" id="A0A2U4F4H9"/>
<protein>
    <recommendedName>
        <fullName evidence="4">Lipoprotein</fullName>
    </recommendedName>
</protein>
<feature type="signal peptide" evidence="1">
    <location>
        <begin position="1"/>
        <end position="23"/>
    </location>
</feature>
<dbReference type="PROSITE" id="PS51257">
    <property type="entry name" value="PROKAR_LIPOPROTEIN"/>
    <property type="match status" value="1"/>
</dbReference>
<name>A0A2U4F4H9_9SPIR</name>
<dbReference type="Proteomes" id="UP000011663">
    <property type="component" value="Unassembled WGS sequence"/>
</dbReference>
<feature type="chain" id="PRO_5015750943" description="Lipoprotein" evidence="1">
    <location>
        <begin position="24"/>
        <end position="126"/>
    </location>
</feature>
<comment type="caution">
    <text evidence="2">The sequence shown here is derived from an EMBL/GenBank/DDBJ whole genome shotgun (WGS) entry which is preliminary data.</text>
</comment>
<dbReference type="RefSeq" id="WP_008726254.1">
    <property type="nucleotide sequence ID" value="NZ_JH994111.1"/>
</dbReference>
<evidence type="ECO:0000313" key="3">
    <source>
        <dbReference type="Proteomes" id="UP000011663"/>
    </source>
</evidence>
<proteinExistence type="predicted"/>
<evidence type="ECO:0000256" key="1">
    <source>
        <dbReference type="SAM" id="SignalP"/>
    </source>
</evidence>
<dbReference type="EMBL" id="ALNZ01000037">
    <property type="protein sequence ID" value="EKV55830.1"/>
    <property type="molecule type" value="Genomic_DNA"/>
</dbReference>
<dbReference type="OrthoDB" id="308320at2"/>
<reference evidence="2 3" key="1">
    <citation type="submission" date="2012-07" db="EMBL/GenBank/DDBJ databases">
        <title>Genome sequence of Brachyspira sp. 30446, isolated from a pig with mucohaemorrhagic colitis.</title>
        <authorList>
            <person name="Rubin J.E."/>
            <person name="Fernando C."/>
            <person name="Harding J.C.S."/>
            <person name="Hill J.E."/>
        </authorList>
    </citation>
    <scope>NUCLEOTIDE SEQUENCE [LARGE SCALE GENOMIC DNA]</scope>
    <source>
        <strain evidence="2 3">30446</strain>
    </source>
</reference>
<gene>
    <name evidence="2" type="ORF">A966_13295</name>
</gene>
<accession>A0A2U4F4H9</accession>
<evidence type="ECO:0008006" key="4">
    <source>
        <dbReference type="Google" id="ProtNLM"/>
    </source>
</evidence>